<comment type="caution">
    <text evidence="2">The sequence shown here is derived from an EMBL/GenBank/DDBJ whole genome shotgun (WGS) entry which is preliminary data.</text>
</comment>
<name>A0A2V2MYA9_9EURY</name>
<dbReference type="AlphaFoldDB" id="A0A2V2MYA9"/>
<evidence type="ECO:0000313" key="2">
    <source>
        <dbReference type="EMBL" id="PWR72922.1"/>
    </source>
</evidence>
<proteinExistence type="predicted"/>
<keyword evidence="2" id="KW-0547">Nucleotide-binding</keyword>
<dbReference type="GeneID" id="97609110"/>
<dbReference type="Pfam" id="PF01637">
    <property type="entry name" value="ATPase_2"/>
    <property type="match status" value="1"/>
</dbReference>
<accession>A0A2V2MYA9</accession>
<sequence>MFLNRTDELASLQKRLDNNDAEFIILYGRRRVGKSELIDLFI</sequence>
<dbReference type="OrthoDB" id="132045at2157"/>
<dbReference type="PANTHER" id="PTHR34704:SF1">
    <property type="entry name" value="ATPASE"/>
    <property type="match status" value="1"/>
</dbReference>
<dbReference type="GO" id="GO:0005524">
    <property type="term" value="F:ATP binding"/>
    <property type="evidence" value="ECO:0007669"/>
    <property type="project" value="UniProtKB-KW"/>
</dbReference>
<protein>
    <submittedName>
        <fullName evidence="2">ATP-binding protein</fullName>
    </submittedName>
</protein>
<dbReference type="EMBL" id="QGMZ01000024">
    <property type="protein sequence ID" value="PWR72922.1"/>
    <property type="molecule type" value="Genomic_DNA"/>
</dbReference>
<dbReference type="SUPFAM" id="SSF52540">
    <property type="entry name" value="P-loop containing nucleoside triphosphate hydrolases"/>
    <property type="match status" value="1"/>
</dbReference>
<dbReference type="InterPro" id="IPR011579">
    <property type="entry name" value="ATPase_dom"/>
</dbReference>
<dbReference type="Proteomes" id="UP000245934">
    <property type="component" value="Unassembled WGS sequence"/>
</dbReference>
<gene>
    <name evidence="2" type="ORF">DLD82_11685</name>
</gene>
<organism evidence="2 3">
    <name type="scientific">Methanospirillum stamsii</name>
    <dbReference type="NCBI Taxonomy" id="1277351"/>
    <lineage>
        <taxon>Archaea</taxon>
        <taxon>Methanobacteriati</taxon>
        <taxon>Methanobacteriota</taxon>
        <taxon>Stenosarchaea group</taxon>
        <taxon>Methanomicrobia</taxon>
        <taxon>Methanomicrobiales</taxon>
        <taxon>Methanospirillaceae</taxon>
        <taxon>Methanospirillum</taxon>
    </lineage>
</organism>
<dbReference type="RefSeq" id="WP_109941306.1">
    <property type="nucleotide sequence ID" value="NZ_CP176366.1"/>
</dbReference>
<dbReference type="Gene3D" id="3.40.50.300">
    <property type="entry name" value="P-loop containing nucleotide triphosphate hydrolases"/>
    <property type="match status" value="1"/>
</dbReference>
<keyword evidence="2" id="KW-0067">ATP-binding</keyword>
<evidence type="ECO:0000259" key="1">
    <source>
        <dbReference type="Pfam" id="PF01637"/>
    </source>
</evidence>
<evidence type="ECO:0000313" key="3">
    <source>
        <dbReference type="Proteomes" id="UP000245934"/>
    </source>
</evidence>
<keyword evidence="3" id="KW-1185">Reference proteome</keyword>
<reference evidence="2 3" key="1">
    <citation type="submission" date="2018-05" db="EMBL/GenBank/DDBJ databases">
        <title>Draft genome of Methanospirillum stamsii Pt1.</title>
        <authorList>
            <person name="Dueholm M.S."/>
            <person name="Nielsen P.H."/>
            <person name="Bakmann L.F."/>
            <person name="Otzen D.E."/>
        </authorList>
    </citation>
    <scope>NUCLEOTIDE SEQUENCE [LARGE SCALE GENOMIC DNA]</scope>
    <source>
        <strain evidence="2 3">Pt1</strain>
    </source>
</reference>
<dbReference type="PANTHER" id="PTHR34704">
    <property type="entry name" value="ATPASE"/>
    <property type="match status" value="1"/>
</dbReference>
<dbReference type="InterPro" id="IPR027417">
    <property type="entry name" value="P-loop_NTPase"/>
</dbReference>
<feature type="domain" description="ATPase" evidence="1">
    <location>
        <begin position="2"/>
        <end position="41"/>
    </location>
</feature>